<protein>
    <submittedName>
        <fullName evidence="1">Uncharacterized protein</fullName>
    </submittedName>
</protein>
<sequence>MDTLLAQILEAHGGLDRWRQHSKVEATIVTGGGLFPLKGLIQDRNPRRMTVWLHEERSSITPFGAPDQRTMFTPDRIAIEKLDGTLVGERTVNRQSHAIGA</sequence>
<dbReference type="AlphaFoldDB" id="A0AB39XL53"/>
<organism evidence="1">
    <name type="scientific">Bradyrhizobium sp. LLZ17</name>
    <dbReference type="NCBI Taxonomy" id="3239388"/>
    <lineage>
        <taxon>Bacteria</taxon>
        <taxon>Pseudomonadati</taxon>
        <taxon>Pseudomonadota</taxon>
        <taxon>Alphaproteobacteria</taxon>
        <taxon>Hyphomicrobiales</taxon>
        <taxon>Nitrobacteraceae</taxon>
        <taxon>Bradyrhizobium</taxon>
    </lineage>
</organism>
<evidence type="ECO:0000313" key="1">
    <source>
        <dbReference type="EMBL" id="XDV57462.1"/>
    </source>
</evidence>
<accession>A0AB39XL53</accession>
<gene>
    <name evidence="1" type="ORF">AB8Z38_33795</name>
</gene>
<dbReference type="RefSeq" id="WP_369721885.1">
    <property type="nucleotide sequence ID" value="NZ_CP165734.1"/>
</dbReference>
<proteinExistence type="predicted"/>
<name>A0AB39XL53_9BRAD</name>
<reference evidence="1" key="1">
    <citation type="submission" date="2024-08" db="EMBL/GenBank/DDBJ databases">
        <authorList>
            <person name="Chaddad Z."/>
            <person name="Lamrabet M."/>
            <person name="Bouhnik O."/>
            <person name="Alami S."/>
            <person name="Wipf D."/>
            <person name="Courty P.E."/>
            <person name="Missbah El Idrissi M."/>
        </authorList>
    </citation>
    <scope>NUCLEOTIDE SEQUENCE</scope>
    <source>
        <strain evidence="1">LLZ17</strain>
    </source>
</reference>
<dbReference type="EMBL" id="CP165734">
    <property type="protein sequence ID" value="XDV57462.1"/>
    <property type="molecule type" value="Genomic_DNA"/>
</dbReference>